<evidence type="ECO:0000259" key="1">
    <source>
        <dbReference type="Pfam" id="PF12697"/>
    </source>
</evidence>
<protein>
    <submittedName>
        <fullName evidence="2">Pimeloyl-ACP methyl ester carboxylesterase</fullName>
    </submittedName>
</protein>
<keyword evidence="3" id="KW-1185">Reference proteome</keyword>
<dbReference type="Gene3D" id="3.40.50.1820">
    <property type="entry name" value="alpha/beta hydrolase"/>
    <property type="match status" value="1"/>
</dbReference>
<sequence>MTTFVLVPGFWLGAWAWDAVVAGLRESGHDALALTPLGVGEREAHTGVSTEDQVDDVVARLREQDEPVVLVGHSGAGPVVVAAAERARDEVSALVLVDTGPLPGDVSHLDFVGPERAAHVRRVLADNAGRYPMPSREELGPITAGIDETTFAAVHARSAPVPEGVPCTTARRAERGDPTLPKIVVACIFTAADVREGAAAGAPGFAEMTGPEWSIVELPTGHWPMFSEPRALTDVLVKAGRAGPTAGR</sequence>
<feature type="domain" description="AB hydrolase-1" evidence="1">
    <location>
        <begin position="4"/>
        <end position="234"/>
    </location>
</feature>
<dbReference type="OrthoDB" id="9773549at2"/>
<reference evidence="2 3" key="1">
    <citation type="submission" date="2019-03" db="EMBL/GenBank/DDBJ databases">
        <title>Sequencing the genomes of 1000 actinobacteria strains.</title>
        <authorList>
            <person name="Klenk H.-P."/>
        </authorList>
    </citation>
    <scope>NUCLEOTIDE SEQUENCE [LARGE SCALE GENOMIC DNA]</scope>
    <source>
        <strain evidence="2 3">DSM 44969</strain>
    </source>
</reference>
<dbReference type="Proteomes" id="UP000295560">
    <property type="component" value="Unassembled WGS sequence"/>
</dbReference>
<dbReference type="PANTHER" id="PTHR37017">
    <property type="entry name" value="AB HYDROLASE-1 DOMAIN-CONTAINING PROTEIN-RELATED"/>
    <property type="match status" value="1"/>
</dbReference>
<dbReference type="RefSeq" id="WP_132426875.1">
    <property type="nucleotide sequence ID" value="NZ_SMFZ01000001.1"/>
</dbReference>
<gene>
    <name evidence="2" type="ORF">EV378_3605</name>
</gene>
<evidence type="ECO:0000313" key="3">
    <source>
        <dbReference type="Proteomes" id="UP000295560"/>
    </source>
</evidence>
<evidence type="ECO:0000313" key="2">
    <source>
        <dbReference type="EMBL" id="TCK27727.1"/>
    </source>
</evidence>
<dbReference type="InterPro" id="IPR029058">
    <property type="entry name" value="AB_hydrolase_fold"/>
</dbReference>
<dbReference type="GO" id="GO:0003824">
    <property type="term" value="F:catalytic activity"/>
    <property type="evidence" value="ECO:0007669"/>
    <property type="project" value="UniProtKB-ARBA"/>
</dbReference>
<organism evidence="2 3">
    <name type="scientific">Pseudonocardia endophytica</name>
    <dbReference type="NCBI Taxonomy" id="401976"/>
    <lineage>
        <taxon>Bacteria</taxon>
        <taxon>Bacillati</taxon>
        <taxon>Actinomycetota</taxon>
        <taxon>Actinomycetes</taxon>
        <taxon>Pseudonocardiales</taxon>
        <taxon>Pseudonocardiaceae</taxon>
        <taxon>Pseudonocardia</taxon>
    </lineage>
</organism>
<dbReference type="SUPFAM" id="SSF53474">
    <property type="entry name" value="alpha/beta-Hydrolases"/>
    <property type="match status" value="1"/>
</dbReference>
<dbReference type="PANTHER" id="PTHR37017:SF11">
    <property type="entry name" value="ESTERASE_LIPASE_THIOESTERASE DOMAIN-CONTAINING PROTEIN"/>
    <property type="match status" value="1"/>
</dbReference>
<dbReference type="AlphaFoldDB" id="A0A4R1HY61"/>
<accession>A0A4R1HY61</accession>
<dbReference type="Pfam" id="PF12697">
    <property type="entry name" value="Abhydrolase_6"/>
    <property type="match status" value="1"/>
</dbReference>
<name>A0A4R1HY61_PSEEN</name>
<dbReference type="InterPro" id="IPR000073">
    <property type="entry name" value="AB_hydrolase_1"/>
</dbReference>
<dbReference type="EMBL" id="SMFZ01000001">
    <property type="protein sequence ID" value="TCK27727.1"/>
    <property type="molecule type" value="Genomic_DNA"/>
</dbReference>
<dbReference type="InterPro" id="IPR052897">
    <property type="entry name" value="Sec-Metab_Biosynth_Hydrolase"/>
</dbReference>
<proteinExistence type="predicted"/>
<comment type="caution">
    <text evidence="2">The sequence shown here is derived from an EMBL/GenBank/DDBJ whole genome shotgun (WGS) entry which is preliminary data.</text>
</comment>